<sequence length="116" mass="13649">MHFSLLCSSYSRKRRDEHTIIIRKPYAERYTLIEEQFAPRTIIFLDDVGFNASMRIKKGWSLVGTNSVSNDIKIHHPYKKDTFKDCIVNLMNYLEKSSVGPRVFMIDTDAFHKFDL</sequence>
<dbReference type="Proteomes" id="UP000031668">
    <property type="component" value="Unassembled WGS sequence"/>
</dbReference>
<gene>
    <name evidence="1" type="ORF">RF11_16348</name>
</gene>
<evidence type="ECO:0008006" key="3">
    <source>
        <dbReference type="Google" id="ProtNLM"/>
    </source>
</evidence>
<evidence type="ECO:0000313" key="1">
    <source>
        <dbReference type="EMBL" id="KII63541.1"/>
    </source>
</evidence>
<dbReference type="EMBL" id="JWZT01004658">
    <property type="protein sequence ID" value="KII63541.1"/>
    <property type="molecule type" value="Genomic_DNA"/>
</dbReference>
<keyword evidence="2" id="KW-1185">Reference proteome</keyword>
<dbReference type="AlphaFoldDB" id="A0A0C2MPF0"/>
<name>A0A0C2MPF0_THEKT</name>
<protein>
    <recommendedName>
        <fullName evidence="3">Tc1-like transposase DDE domain-containing protein</fullName>
    </recommendedName>
</protein>
<comment type="caution">
    <text evidence="1">The sequence shown here is derived from an EMBL/GenBank/DDBJ whole genome shotgun (WGS) entry which is preliminary data.</text>
</comment>
<proteinExistence type="predicted"/>
<evidence type="ECO:0000313" key="2">
    <source>
        <dbReference type="Proteomes" id="UP000031668"/>
    </source>
</evidence>
<dbReference type="OrthoDB" id="8939043at2759"/>
<reference evidence="1 2" key="1">
    <citation type="journal article" date="2014" name="Genome Biol. Evol.">
        <title>The genome of the myxosporean Thelohanellus kitauei shows adaptations to nutrient acquisition within its fish host.</title>
        <authorList>
            <person name="Yang Y."/>
            <person name="Xiong J."/>
            <person name="Zhou Z."/>
            <person name="Huo F."/>
            <person name="Miao W."/>
            <person name="Ran C."/>
            <person name="Liu Y."/>
            <person name="Zhang J."/>
            <person name="Feng J."/>
            <person name="Wang M."/>
            <person name="Wang M."/>
            <person name="Wang L."/>
            <person name="Yao B."/>
        </authorList>
    </citation>
    <scope>NUCLEOTIDE SEQUENCE [LARGE SCALE GENOMIC DNA]</scope>
    <source>
        <strain evidence="1">Wuqing</strain>
    </source>
</reference>
<accession>A0A0C2MPF0</accession>
<organism evidence="1 2">
    <name type="scientific">Thelohanellus kitauei</name>
    <name type="common">Myxosporean</name>
    <dbReference type="NCBI Taxonomy" id="669202"/>
    <lineage>
        <taxon>Eukaryota</taxon>
        <taxon>Metazoa</taxon>
        <taxon>Cnidaria</taxon>
        <taxon>Myxozoa</taxon>
        <taxon>Myxosporea</taxon>
        <taxon>Bivalvulida</taxon>
        <taxon>Platysporina</taxon>
        <taxon>Myxobolidae</taxon>
        <taxon>Thelohanellus</taxon>
    </lineage>
</organism>